<gene>
    <name evidence="2" type="ORF">HYH03_015470</name>
</gene>
<dbReference type="Proteomes" id="UP000612055">
    <property type="component" value="Unassembled WGS sequence"/>
</dbReference>
<reference evidence="2" key="1">
    <citation type="journal article" date="2020" name="bioRxiv">
        <title>Comparative genomics of Chlamydomonas.</title>
        <authorList>
            <person name="Craig R.J."/>
            <person name="Hasan A.R."/>
            <person name="Ness R.W."/>
            <person name="Keightley P.D."/>
        </authorList>
    </citation>
    <scope>NUCLEOTIDE SEQUENCE</scope>
    <source>
        <strain evidence="2">CCAP 11/70</strain>
    </source>
</reference>
<dbReference type="EMBL" id="JAEHOE010000121">
    <property type="protein sequence ID" value="KAG2485888.1"/>
    <property type="molecule type" value="Genomic_DNA"/>
</dbReference>
<protein>
    <submittedName>
        <fullName evidence="2">Uncharacterized protein</fullName>
    </submittedName>
</protein>
<keyword evidence="3" id="KW-1185">Reference proteome</keyword>
<proteinExistence type="predicted"/>
<evidence type="ECO:0000313" key="2">
    <source>
        <dbReference type="EMBL" id="KAG2485888.1"/>
    </source>
</evidence>
<evidence type="ECO:0000313" key="3">
    <source>
        <dbReference type="Proteomes" id="UP000612055"/>
    </source>
</evidence>
<accession>A0A835XN87</accession>
<feature type="compositionally biased region" description="Polar residues" evidence="1">
    <location>
        <begin position="43"/>
        <end position="56"/>
    </location>
</feature>
<feature type="region of interest" description="Disordered" evidence="1">
    <location>
        <begin position="1"/>
        <end position="88"/>
    </location>
</feature>
<organism evidence="2 3">
    <name type="scientific">Edaphochlamys debaryana</name>
    <dbReference type="NCBI Taxonomy" id="47281"/>
    <lineage>
        <taxon>Eukaryota</taxon>
        <taxon>Viridiplantae</taxon>
        <taxon>Chlorophyta</taxon>
        <taxon>core chlorophytes</taxon>
        <taxon>Chlorophyceae</taxon>
        <taxon>CS clade</taxon>
        <taxon>Chlamydomonadales</taxon>
        <taxon>Chlamydomonadales incertae sedis</taxon>
        <taxon>Edaphochlamys</taxon>
    </lineage>
</organism>
<dbReference type="AlphaFoldDB" id="A0A835XN87"/>
<name>A0A835XN87_9CHLO</name>
<evidence type="ECO:0000256" key="1">
    <source>
        <dbReference type="SAM" id="MobiDB-lite"/>
    </source>
</evidence>
<sequence length="116" mass="12147">MLRQLVLGGPVGAKNGKPQEVVRQERNAANGKTTAAPAHHNRGQTPVGNSGAQSTPEQKRKQRSSRAPRPAPAPSMPEEGPIAQGSVKDWATAWVDPALLTEADLTSFVSVGGDCD</sequence>
<comment type="caution">
    <text evidence="2">The sequence shown here is derived from an EMBL/GenBank/DDBJ whole genome shotgun (WGS) entry which is preliminary data.</text>
</comment>